<organism evidence="1">
    <name type="scientific">Salmonella enterica I</name>
    <dbReference type="NCBI Taxonomy" id="59201"/>
    <lineage>
        <taxon>Bacteria</taxon>
        <taxon>Pseudomonadati</taxon>
        <taxon>Pseudomonadota</taxon>
        <taxon>Gammaproteobacteria</taxon>
        <taxon>Enterobacterales</taxon>
        <taxon>Enterobacteriaceae</taxon>
        <taxon>Salmonella</taxon>
    </lineage>
</organism>
<sequence>MPRHLDRIEMIFNSVIEHQSNGHRIVKIKSILNAARNLDYEDVSPAIVNGYIRQYRLGWKILEEDKNGLHTYYNFNPNAR</sequence>
<protein>
    <submittedName>
        <fullName evidence="1">Uncharacterized protein</fullName>
    </submittedName>
</protein>
<gene>
    <name evidence="1" type="ORF">CQE41_25465</name>
</gene>
<comment type="caution">
    <text evidence="1">The sequence shown here is derived from an EMBL/GenBank/DDBJ whole genome shotgun (WGS) entry which is preliminary data.</text>
</comment>
<accession>A0A5Y3M7J9</accession>
<dbReference type="Proteomes" id="UP000839636">
    <property type="component" value="Unassembled WGS sequence"/>
</dbReference>
<proteinExistence type="predicted"/>
<reference evidence="1" key="1">
    <citation type="submission" date="2018-08" db="EMBL/GenBank/DDBJ databases">
        <authorList>
            <person name="Ashton P.M."/>
            <person name="Dallman T."/>
            <person name="Nair S."/>
            <person name="De Pinna E."/>
            <person name="Peters T."/>
            <person name="Grant K."/>
        </authorList>
    </citation>
    <scope>NUCLEOTIDE SEQUENCE [LARGE SCALE GENOMIC DNA]</scope>
    <source>
        <strain evidence="1">193386</strain>
    </source>
</reference>
<evidence type="ECO:0000313" key="1">
    <source>
        <dbReference type="EMBL" id="ECI2867428.1"/>
    </source>
</evidence>
<name>A0A5Y3M7J9_SALET</name>
<dbReference type="EMBL" id="AAIURM010000063">
    <property type="protein sequence ID" value="ECI2867428.1"/>
    <property type="molecule type" value="Genomic_DNA"/>
</dbReference>
<dbReference type="AlphaFoldDB" id="A0A5Y3M7J9"/>